<evidence type="ECO:0000313" key="1">
    <source>
        <dbReference type="EMBL" id="PAP75637.1"/>
    </source>
</evidence>
<comment type="caution">
    <text evidence="1">The sequence shown here is derived from an EMBL/GenBank/DDBJ whole genome shotgun (WGS) entry which is preliminary data.</text>
</comment>
<dbReference type="RefSeq" id="WP_095509277.1">
    <property type="nucleotide sequence ID" value="NZ_MQWD01000001.1"/>
</dbReference>
<dbReference type="EMBL" id="MQWD01000001">
    <property type="protein sequence ID" value="PAP75637.1"/>
    <property type="molecule type" value="Genomic_DNA"/>
</dbReference>
<protein>
    <submittedName>
        <fullName evidence="1">Uncharacterized protein</fullName>
    </submittedName>
</protein>
<name>A0A271IX05_9BACT</name>
<proteinExistence type="predicted"/>
<gene>
    <name evidence="1" type="ORF">BSZ37_03895</name>
</gene>
<sequence>MDAVNACNRGIGKRALAVWGSEVTPGSYAGTWYLSGAADGGLGGDDYISYTYTETGALTCDSPGSTLDAFVLYRGQVRVR</sequence>
<organism evidence="1 2">
    <name type="scientific">Rubrivirga marina</name>
    <dbReference type="NCBI Taxonomy" id="1196024"/>
    <lineage>
        <taxon>Bacteria</taxon>
        <taxon>Pseudomonadati</taxon>
        <taxon>Rhodothermota</taxon>
        <taxon>Rhodothermia</taxon>
        <taxon>Rhodothermales</taxon>
        <taxon>Rubricoccaceae</taxon>
        <taxon>Rubrivirga</taxon>
    </lineage>
</organism>
<keyword evidence="2" id="KW-1185">Reference proteome</keyword>
<reference evidence="1 2" key="1">
    <citation type="submission" date="2016-11" db="EMBL/GenBank/DDBJ databases">
        <title>Study of marine rhodopsin-containing bacteria.</title>
        <authorList>
            <person name="Yoshizawa S."/>
            <person name="Kumagai Y."/>
            <person name="Kogure K."/>
        </authorList>
    </citation>
    <scope>NUCLEOTIDE SEQUENCE [LARGE SCALE GENOMIC DNA]</scope>
    <source>
        <strain evidence="1 2">SAORIC-28</strain>
    </source>
</reference>
<evidence type="ECO:0000313" key="2">
    <source>
        <dbReference type="Proteomes" id="UP000216339"/>
    </source>
</evidence>
<accession>A0A271IX05</accession>
<dbReference type="Proteomes" id="UP000216339">
    <property type="component" value="Unassembled WGS sequence"/>
</dbReference>
<dbReference type="AlphaFoldDB" id="A0A271IX05"/>